<dbReference type="Proteomes" id="UP000694240">
    <property type="component" value="Chromosome 1"/>
</dbReference>
<evidence type="ECO:0000259" key="1">
    <source>
        <dbReference type="Pfam" id="PF14291"/>
    </source>
</evidence>
<accession>A0A8T2GN22</accession>
<protein>
    <recommendedName>
        <fullName evidence="1">DUF4371 domain-containing protein</fullName>
    </recommendedName>
</protein>
<comment type="caution">
    <text evidence="2">The sequence shown here is derived from an EMBL/GenBank/DDBJ whole genome shotgun (WGS) entry which is preliminary data.</text>
</comment>
<reference evidence="2 3" key="1">
    <citation type="submission" date="2020-12" db="EMBL/GenBank/DDBJ databases">
        <title>Concerted genomic and epigenomic changes stabilize Arabidopsis allopolyploids.</title>
        <authorList>
            <person name="Chen Z."/>
        </authorList>
    </citation>
    <scope>NUCLEOTIDE SEQUENCE [LARGE SCALE GENOMIC DNA]</scope>
    <source>
        <strain evidence="2">Allo738</strain>
        <tissue evidence="2">Leaf</tissue>
    </source>
</reference>
<evidence type="ECO:0000313" key="2">
    <source>
        <dbReference type="EMBL" id="KAG7648653.1"/>
    </source>
</evidence>
<dbReference type="InterPro" id="IPR025398">
    <property type="entry name" value="DUF4371"/>
</dbReference>
<gene>
    <name evidence="2" type="ORF">ISN45_At01g037180</name>
</gene>
<proteinExistence type="predicted"/>
<feature type="domain" description="DUF4371" evidence="1">
    <location>
        <begin position="120"/>
        <end position="183"/>
    </location>
</feature>
<dbReference type="PANTHER" id="PTHR45749">
    <property type="match status" value="1"/>
</dbReference>
<sequence>MMSNALRRFDPAWFEKYDGIIKHERLGTHVGKPNSSHNYAIEKCVNLMNQGQSIVHALFKQDDVMKKEYHIPLNTSIDASRYLLRQGIAFHGHDESEESANKGNFLELVKYTGEQNDAIEQMAVVFRFVDKSETVKERFIEVVHVKETSSASVKSAIDDLFAKYGLSLKTVRGQGYDGASIMKVAKGVAKSFDLLSLLLKIIVVYK</sequence>
<dbReference type="EMBL" id="JAEFBK010000001">
    <property type="protein sequence ID" value="KAG7648653.1"/>
    <property type="molecule type" value="Genomic_DNA"/>
</dbReference>
<dbReference type="AlphaFoldDB" id="A0A8T2GN22"/>
<name>A0A8T2GN22_9BRAS</name>
<keyword evidence="3" id="KW-1185">Reference proteome</keyword>
<dbReference type="PANTHER" id="PTHR45749:SF34">
    <property type="entry name" value="ZINC FINGER MYM-TYPE PROTEIN 1-LIKE"/>
    <property type="match status" value="1"/>
</dbReference>
<evidence type="ECO:0000313" key="3">
    <source>
        <dbReference type="Proteomes" id="UP000694240"/>
    </source>
</evidence>
<organism evidence="2 3">
    <name type="scientific">Arabidopsis thaliana x Arabidopsis arenosa</name>
    <dbReference type="NCBI Taxonomy" id="1240361"/>
    <lineage>
        <taxon>Eukaryota</taxon>
        <taxon>Viridiplantae</taxon>
        <taxon>Streptophyta</taxon>
        <taxon>Embryophyta</taxon>
        <taxon>Tracheophyta</taxon>
        <taxon>Spermatophyta</taxon>
        <taxon>Magnoliopsida</taxon>
        <taxon>eudicotyledons</taxon>
        <taxon>Gunneridae</taxon>
        <taxon>Pentapetalae</taxon>
        <taxon>rosids</taxon>
        <taxon>malvids</taxon>
        <taxon>Brassicales</taxon>
        <taxon>Brassicaceae</taxon>
        <taxon>Camelineae</taxon>
        <taxon>Arabidopsis</taxon>
    </lineage>
</organism>
<dbReference type="Pfam" id="PF14291">
    <property type="entry name" value="DUF4371"/>
    <property type="match status" value="2"/>
</dbReference>
<feature type="domain" description="DUF4371" evidence="1">
    <location>
        <begin position="22"/>
        <end position="119"/>
    </location>
</feature>